<comment type="caution">
    <text evidence="3">The sequence shown here is derived from an EMBL/GenBank/DDBJ whole genome shotgun (WGS) entry which is preliminary data.</text>
</comment>
<keyword evidence="2" id="KW-0812">Transmembrane</keyword>
<sequence>MPPTGWQPPAGPPPSPGFGRSGPPPPGEPGGAEERSPWLFLGLGCGGLFLIGVVLVLLIVLVFDDRAERSEGAGGPLGHGGASVTGDRLAA</sequence>
<feature type="compositionally biased region" description="Pro residues" evidence="1">
    <location>
        <begin position="1"/>
        <end position="28"/>
    </location>
</feature>
<dbReference type="Proteomes" id="UP000553209">
    <property type="component" value="Unassembled WGS sequence"/>
</dbReference>
<dbReference type="AlphaFoldDB" id="A0A7X6RQ57"/>
<protein>
    <submittedName>
        <fullName evidence="3">Uncharacterized protein</fullName>
    </submittedName>
</protein>
<feature type="region of interest" description="Disordered" evidence="1">
    <location>
        <begin position="1"/>
        <end position="36"/>
    </location>
</feature>
<accession>A0A7X6RQ57</accession>
<gene>
    <name evidence="3" type="ORF">HGB44_11815</name>
</gene>
<evidence type="ECO:0000313" key="4">
    <source>
        <dbReference type="Proteomes" id="UP000553209"/>
    </source>
</evidence>
<evidence type="ECO:0000313" key="3">
    <source>
        <dbReference type="EMBL" id="NKY98333.1"/>
    </source>
</evidence>
<feature type="region of interest" description="Disordered" evidence="1">
    <location>
        <begin position="70"/>
        <end position="91"/>
    </location>
</feature>
<proteinExistence type="predicted"/>
<feature type="compositionally biased region" description="Gly residues" evidence="1">
    <location>
        <begin position="72"/>
        <end position="83"/>
    </location>
</feature>
<dbReference type="EMBL" id="JAAXPG010000009">
    <property type="protein sequence ID" value="NKY98333.1"/>
    <property type="molecule type" value="Genomic_DNA"/>
</dbReference>
<reference evidence="3 4" key="1">
    <citation type="submission" date="2020-04" db="EMBL/GenBank/DDBJ databases">
        <title>MicrobeNet Type strains.</title>
        <authorList>
            <person name="Nicholson A.C."/>
        </authorList>
    </citation>
    <scope>NUCLEOTIDE SEQUENCE [LARGE SCALE GENOMIC DNA]</scope>
    <source>
        <strain evidence="3 4">ATCC 23612</strain>
    </source>
</reference>
<keyword evidence="2" id="KW-1133">Transmembrane helix</keyword>
<keyword evidence="4" id="KW-1185">Reference proteome</keyword>
<evidence type="ECO:0000256" key="2">
    <source>
        <dbReference type="SAM" id="Phobius"/>
    </source>
</evidence>
<evidence type="ECO:0000256" key="1">
    <source>
        <dbReference type="SAM" id="MobiDB-lite"/>
    </source>
</evidence>
<keyword evidence="2" id="KW-0472">Membrane</keyword>
<feature type="transmembrane region" description="Helical" evidence="2">
    <location>
        <begin position="38"/>
        <end position="63"/>
    </location>
</feature>
<name>A0A7X6RQ57_9ACTN</name>
<organism evidence="3 4">
    <name type="scientific">Nocardiopsis alborubida</name>
    <dbReference type="NCBI Taxonomy" id="146802"/>
    <lineage>
        <taxon>Bacteria</taxon>
        <taxon>Bacillati</taxon>
        <taxon>Actinomycetota</taxon>
        <taxon>Actinomycetes</taxon>
        <taxon>Streptosporangiales</taxon>
        <taxon>Nocardiopsidaceae</taxon>
        <taxon>Nocardiopsis</taxon>
    </lineage>
</organism>